<dbReference type="Gene3D" id="3.40.50.150">
    <property type="entry name" value="Vaccinia Virus protein VP39"/>
    <property type="match status" value="1"/>
</dbReference>
<evidence type="ECO:0000313" key="9">
    <source>
        <dbReference type="EMBL" id="WJW70347.1"/>
    </source>
</evidence>
<reference evidence="8 10" key="1">
    <citation type="submission" date="2020-06" db="EMBL/GenBank/DDBJ databases">
        <title>Anoxygenic phototrophic Chloroflexota member uses a Type I reaction center.</title>
        <authorList>
            <person name="Tsuji J.M."/>
            <person name="Shaw N.A."/>
            <person name="Nagashima S."/>
            <person name="Venkiteswaran J."/>
            <person name="Schiff S.L."/>
            <person name="Hanada S."/>
            <person name="Tank M."/>
            <person name="Neufeld J.D."/>
        </authorList>
    </citation>
    <scope>NUCLEOTIDE SEQUENCE [LARGE SCALE GENOMIC DNA]</scope>
    <source>
        <strain evidence="8">L227-S17</strain>
    </source>
</reference>
<dbReference type="Gene3D" id="3.90.120.10">
    <property type="entry name" value="DNA Methylase, subunit A, domain 2"/>
    <property type="match status" value="1"/>
</dbReference>
<evidence type="ECO:0000313" key="8">
    <source>
        <dbReference type="EMBL" id="NWJ47033.1"/>
    </source>
</evidence>
<evidence type="ECO:0000256" key="4">
    <source>
        <dbReference type="ARBA" id="ARBA00022747"/>
    </source>
</evidence>
<dbReference type="GO" id="GO:0009307">
    <property type="term" value="P:DNA restriction-modification system"/>
    <property type="evidence" value="ECO:0007669"/>
    <property type="project" value="UniProtKB-KW"/>
</dbReference>
<organism evidence="8 10">
    <name type="scientific">Candidatus Chlorohelix allophototropha</name>
    <dbReference type="NCBI Taxonomy" id="3003348"/>
    <lineage>
        <taxon>Bacteria</taxon>
        <taxon>Bacillati</taxon>
        <taxon>Chloroflexota</taxon>
        <taxon>Chloroflexia</taxon>
        <taxon>Candidatus Chloroheliales</taxon>
        <taxon>Candidatus Chloroheliaceae</taxon>
        <taxon>Candidatus Chlorohelix</taxon>
    </lineage>
</organism>
<dbReference type="EMBL" id="CP128402">
    <property type="protein sequence ID" value="WJW70347.1"/>
    <property type="molecule type" value="Genomic_DNA"/>
</dbReference>
<evidence type="ECO:0000256" key="5">
    <source>
        <dbReference type="PROSITE-ProRule" id="PRU01016"/>
    </source>
</evidence>
<feature type="active site" evidence="5">
    <location>
        <position position="94"/>
    </location>
</feature>
<dbReference type="GO" id="GO:0044027">
    <property type="term" value="P:negative regulation of gene expression via chromosomal CpG island methylation"/>
    <property type="evidence" value="ECO:0007669"/>
    <property type="project" value="TreeGrafter"/>
</dbReference>
<evidence type="ECO:0000313" key="11">
    <source>
        <dbReference type="Proteomes" id="UP001431572"/>
    </source>
</evidence>
<dbReference type="InterPro" id="IPR050390">
    <property type="entry name" value="C5-Methyltransferase"/>
</dbReference>
<accession>A0A8T7M4M7</accession>
<reference evidence="9" key="2">
    <citation type="journal article" date="2024" name="Nature">
        <title>Anoxygenic phototroph of the Chloroflexota uses a type I reaction centre.</title>
        <authorList>
            <person name="Tsuji J.M."/>
            <person name="Shaw N.A."/>
            <person name="Nagashima S."/>
            <person name="Venkiteswaran J.J."/>
            <person name="Schiff S.L."/>
            <person name="Watanabe T."/>
            <person name="Fukui M."/>
            <person name="Hanada S."/>
            <person name="Tank M."/>
            <person name="Neufeld J.D."/>
        </authorList>
    </citation>
    <scope>NUCLEOTIDE SEQUENCE</scope>
    <source>
        <strain evidence="9">L227-S17</strain>
        <plasmid evidence="9 11">unnamed2</plasmid>
    </source>
</reference>
<dbReference type="EC" id="2.1.1.37" evidence="7"/>
<evidence type="ECO:0000256" key="3">
    <source>
        <dbReference type="ARBA" id="ARBA00022691"/>
    </source>
</evidence>
<keyword evidence="3 5" id="KW-0949">S-adenosyl-L-methionine</keyword>
<dbReference type="Proteomes" id="UP000521676">
    <property type="component" value="Unassembled WGS sequence"/>
</dbReference>
<dbReference type="NCBIfam" id="TIGR00675">
    <property type="entry name" value="dcm"/>
    <property type="match status" value="1"/>
</dbReference>
<dbReference type="GO" id="GO:0003677">
    <property type="term" value="F:DNA binding"/>
    <property type="evidence" value="ECO:0007669"/>
    <property type="project" value="TreeGrafter"/>
</dbReference>
<proteinExistence type="inferred from homology"/>
<evidence type="ECO:0000256" key="1">
    <source>
        <dbReference type="ARBA" id="ARBA00022603"/>
    </source>
</evidence>
<dbReference type="InterPro" id="IPR001525">
    <property type="entry name" value="C5_MeTfrase"/>
</dbReference>
<dbReference type="PROSITE" id="PS51679">
    <property type="entry name" value="SAM_MT_C5"/>
    <property type="match status" value="1"/>
</dbReference>
<evidence type="ECO:0000256" key="6">
    <source>
        <dbReference type="RuleBase" id="RU000416"/>
    </source>
</evidence>
<dbReference type="PROSITE" id="PS00095">
    <property type="entry name" value="C5_MTASE_2"/>
    <property type="match status" value="1"/>
</dbReference>
<evidence type="ECO:0000256" key="7">
    <source>
        <dbReference type="RuleBase" id="RU000417"/>
    </source>
</evidence>
<dbReference type="InterPro" id="IPR031303">
    <property type="entry name" value="C5_meth_CS"/>
</dbReference>
<protein>
    <recommendedName>
        <fullName evidence="7">Cytosine-specific methyltransferase</fullName>
        <ecNumber evidence="7">2.1.1.37</ecNumber>
    </recommendedName>
</protein>
<evidence type="ECO:0000313" key="10">
    <source>
        <dbReference type="Proteomes" id="UP000521676"/>
    </source>
</evidence>
<dbReference type="PROSITE" id="PS00094">
    <property type="entry name" value="C5_MTASE_1"/>
    <property type="match status" value="1"/>
</dbReference>
<dbReference type="InterPro" id="IPR018117">
    <property type="entry name" value="C5_DNA_meth_AS"/>
</dbReference>
<evidence type="ECO:0000256" key="2">
    <source>
        <dbReference type="ARBA" id="ARBA00022679"/>
    </source>
</evidence>
<keyword evidence="11" id="KW-1185">Reference proteome</keyword>
<gene>
    <name evidence="8" type="ORF">HXX08_14315</name>
    <name evidence="9" type="ORF">OZ401_004918</name>
</gene>
<dbReference type="EMBL" id="JACATZ010000002">
    <property type="protein sequence ID" value="NWJ47033.1"/>
    <property type="molecule type" value="Genomic_DNA"/>
</dbReference>
<keyword evidence="1 5" id="KW-0489">Methyltransferase</keyword>
<dbReference type="AlphaFoldDB" id="A0A8T7M4M7"/>
<dbReference type="SUPFAM" id="SSF53335">
    <property type="entry name" value="S-adenosyl-L-methionine-dependent methyltransferases"/>
    <property type="match status" value="1"/>
</dbReference>
<keyword evidence="4" id="KW-0680">Restriction system</keyword>
<dbReference type="InterPro" id="IPR029063">
    <property type="entry name" value="SAM-dependent_MTases_sf"/>
</dbReference>
<name>A0A8T7M4M7_9CHLR</name>
<sequence>MLKYISLFSGGFGLDLGIEQAAYKSNVQIDLRVCLDISLAARETIRLNRPSLNVIGDNEGDFGGDLYQINSNLILQRANLAIKEADLVVGGPPCQSFSILGNRQGFEDPRGNLMLEFVRVVREIQPKCFVMENVAGFLSVDKGKSYQKVIDLFTEAGYLNTLTWVLDAVNFGVPQFRRRVFIIGFREGMEVRGLVPPDSTYFPPDAIGNNRNGLIYRCVRDVLENMPDGLANNERRIHSERVRTRYEQLVQGARDRIDHTDRLAWDRPSGTVLVGSTRGGGRPFIHPFEPRHLTVREAARLQGFPDDWVFAGNQTDQYRQVGNAIPPLLSEVVTRQIIAFLTQENPNPNEETLETNENLLLEMAK</sequence>
<dbReference type="GO" id="GO:0032259">
    <property type="term" value="P:methylation"/>
    <property type="evidence" value="ECO:0007669"/>
    <property type="project" value="UniProtKB-KW"/>
</dbReference>
<comment type="similarity">
    <text evidence="5 6">Belongs to the class I-like SAM-binding methyltransferase superfamily. C5-methyltransferase family.</text>
</comment>
<geneLocation type="plasmid" evidence="9 11">
    <name>unnamed2</name>
</geneLocation>
<dbReference type="Proteomes" id="UP001431572">
    <property type="component" value="Plasmid unnamed2"/>
</dbReference>
<keyword evidence="9" id="KW-0614">Plasmid</keyword>
<dbReference type="PANTHER" id="PTHR10629:SF52">
    <property type="entry name" value="DNA (CYTOSINE-5)-METHYLTRANSFERASE 1"/>
    <property type="match status" value="1"/>
</dbReference>
<dbReference type="PRINTS" id="PR00105">
    <property type="entry name" value="C5METTRFRASE"/>
</dbReference>
<dbReference type="GO" id="GO:0003886">
    <property type="term" value="F:DNA (cytosine-5-)-methyltransferase activity"/>
    <property type="evidence" value="ECO:0007669"/>
    <property type="project" value="UniProtKB-EC"/>
</dbReference>
<dbReference type="RefSeq" id="WP_341472216.1">
    <property type="nucleotide sequence ID" value="NZ_CP128402.1"/>
</dbReference>
<dbReference type="PANTHER" id="PTHR10629">
    <property type="entry name" value="CYTOSINE-SPECIFIC METHYLTRANSFERASE"/>
    <property type="match status" value="1"/>
</dbReference>
<comment type="catalytic activity">
    <reaction evidence="7">
        <text>a 2'-deoxycytidine in DNA + S-adenosyl-L-methionine = a 5-methyl-2'-deoxycytidine in DNA + S-adenosyl-L-homocysteine + H(+)</text>
        <dbReference type="Rhea" id="RHEA:13681"/>
        <dbReference type="Rhea" id="RHEA-COMP:11369"/>
        <dbReference type="Rhea" id="RHEA-COMP:11370"/>
        <dbReference type="ChEBI" id="CHEBI:15378"/>
        <dbReference type="ChEBI" id="CHEBI:57856"/>
        <dbReference type="ChEBI" id="CHEBI:59789"/>
        <dbReference type="ChEBI" id="CHEBI:85452"/>
        <dbReference type="ChEBI" id="CHEBI:85454"/>
        <dbReference type="EC" id="2.1.1.37"/>
    </reaction>
</comment>
<dbReference type="Pfam" id="PF00145">
    <property type="entry name" value="DNA_methylase"/>
    <property type="match status" value="1"/>
</dbReference>
<keyword evidence="2 5" id="KW-0808">Transferase</keyword>